<dbReference type="InterPro" id="IPR007607">
    <property type="entry name" value="BacA/B"/>
</dbReference>
<organism evidence="2 3">
    <name type="scientific">Poriferisphaera corsica</name>
    <dbReference type="NCBI Taxonomy" id="2528020"/>
    <lineage>
        <taxon>Bacteria</taxon>
        <taxon>Pseudomonadati</taxon>
        <taxon>Planctomycetota</taxon>
        <taxon>Phycisphaerae</taxon>
        <taxon>Phycisphaerales</taxon>
        <taxon>Phycisphaeraceae</taxon>
        <taxon>Poriferisphaera</taxon>
    </lineage>
</organism>
<accession>A0A517YSV4</accession>
<name>A0A517YSV4_9BACT</name>
<dbReference type="PANTHER" id="PTHR35024:SF4">
    <property type="entry name" value="POLYMER-FORMING CYTOSKELETAL PROTEIN"/>
    <property type="match status" value="1"/>
</dbReference>
<keyword evidence="3" id="KW-1185">Reference proteome</keyword>
<reference evidence="2 3" key="1">
    <citation type="submission" date="2019-02" db="EMBL/GenBank/DDBJ databases">
        <title>Deep-cultivation of Planctomycetes and their phenomic and genomic characterization uncovers novel biology.</title>
        <authorList>
            <person name="Wiegand S."/>
            <person name="Jogler M."/>
            <person name="Boedeker C."/>
            <person name="Pinto D."/>
            <person name="Vollmers J."/>
            <person name="Rivas-Marin E."/>
            <person name="Kohn T."/>
            <person name="Peeters S.H."/>
            <person name="Heuer A."/>
            <person name="Rast P."/>
            <person name="Oberbeckmann S."/>
            <person name="Bunk B."/>
            <person name="Jeske O."/>
            <person name="Meyerdierks A."/>
            <person name="Storesund J.E."/>
            <person name="Kallscheuer N."/>
            <person name="Luecker S."/>
            <person name="Lage O.M."/>
            <person name="Pohl T."/>
            <person name="Merkel B.J."/>
            <person name="Hornburger P."/>
            <person name="Mueller R.-W."/>
            <person name="Bruemmer F."/>
            <person name="Labrenz M."/>
            <person name="Spormann A.M."/>
            <person name="Op den Camp H."/>
            <person name="Overmann J."/>
            <person name="Amann R."/>
            <person name="Jetten M.S.M."/>
            <person name="Mascher T."/>
            <person name="Medema M.H."/>
            <person name="Devos D.P."/>
            <person name="Kaster A.-K."/>
            <person name="Ovreas L."/>
            <person name="Rohde M."/>
            <person name="Galperin M.Y."/>
            <person name="Jogler C."/>
        </authorList>
    </citation>
    <scope>NUCLEOTIDE SEQUENCE [LARGE SCALE GENOMIC DNA]</scope>
    <source>
        <strain evidence="2 3">KS4</strain>
    </source>
</reference>
<comment type="similarity">
    <text evidence="1">Belongs to the bactofilin family.</text>
</comment>
<dbReference type="EMBL" id="CP036425">
    <property type="protein sequence ID" value="QDU33298.1"/>
    <property type="molecule type" value="Genomic_DNA"/>
</dbReference>
<evidence type="ECO:0000256" key="1">
    <source>
        <dbReference type="ARBA" id="ARBA00044755"/>
    </source>
</evidence>
<proteinExistence type="inferred from homology"/>
<dbReference type="PANTHER" id="PTHR35024">
    <property type="entry name" value="HYPOTHETICAL CYTOSOLIC PROTEIN"/>
    <property type="match status" value="1"/>
</dbReference>
<protein>
    <submittedName>
        <fullName evidence="2">BacA-like protein</fullName>
    </submittedName>
</protein>
<dbReference type="AlphaFoldDB" id="A0A517YSV4"/>
<evidence type="ECO:0000313" key="3">
    <source>
        <dbReference type="Proteomes" id="UP000317369"/>
    </source>
</evidence>
<dbReference type="Proteomes" id="UP000317369">
    <property type="component" value="Chromosome"/>
</dbReference>
<dbReference type="KEGG" id="pcor:KS4_13440"/>
<gene>
    <name evidence="2" type="ORF">KS4_13440</name>
</gene>
<dbReference type="Pfam" id="PF04519">
    <property type="entry name" value="Bactofilin"/>
    <property type="match status" value="1"/>
</dbReference>
<dbReference type="RefSeq" id="WP_200761638.1">
    <property type="nucleotide sequence ID" value="NZ_CP036425.1"/>
</dbReference>
<sequence>MSEHTKNKTILGPDCRISGELALDNDAVIMGQFKGTLRVSGTLELTDSAEVAGTIIVGHLRLAGRAEADVIAENGLELLPGAQLIGQVYTSNLNVVEGASFQGDVCIGPKAMEAAGDVLAQSNIPAPAPTAHDYTDDQIIDDTIEEVEASEVKTVPGSVNAILQRRRAKVLSTRG</sequence>
<evidence type="ECO:0000313" key="2">
    <source>
        <dbReference type="EMBL" id="QDU33298.1"/>
    </source>
</evidence>